<organism evidence="7 8">
    <name type="scientific">Colwellia chukchiensis</name>
    <dbReference type="NCBI Taxonomy" id="641665"/>
    <lineage>
        <taxon>Bacteria</taxon>
        <taxon>Pseudomonadati</taxon>
        <taxon>Pseudomonadota</taxon>
        <taxon>Gammaproteobacteria</taxon>
        <taxon>Alteromonadales</taxon>
        <taxon>Colwelliaceae</taxon>
        <taxon>Colwellia</taxon>
    </lineage>
</organism>
<evidence type="ECO:0000313" key="7">
    <source>
        <dbReference type="EMBL" id="SEL90800.1"/>
    </source>
</evidence>
<keyword evidence="5" id="KW-0742">SOS response</keyword>
<dbReference type="PANTHER" id="PTHR11076:SF34">
    <property type="entry name" value="PROTEIN UMUC"/>
    <property type="match status" value="1"/>
</dbReference>
<dbReference type="InterPro" id="IPR025188">
    <property type="entry name" value="DUF4113"/>
</dbReference>
<dbReference type="Pfam" id="PF11799">
    <property type="entry name" value="IMS_C"/>
    <property type="match status" value="1"/>
</dbReference>
<dbReference type="STRING" id="641665.GCA_002104455_02249"/>
<evidence type="ECO:0000256" key="4">
    <source>
        <dbReference type="ARBA" id="ARBA00023204"/>
    </source>
</evidence>
<dbReference type="CDD" id="cd01700">
    <property type="entry name" value="PolY_Pol_V_umuC"/>
    <property type="match status" value="1"/>
</dbReference>
<dbReference type="InterPro" id="IPR043502">
    <property type="entry name" value="DNA/RNA_pol_sf"/>
</dbReference>
<dbReference type="AlphaFoldDB" id="A0A1H7U162"/>
<feature type="domain" description="UmuC" evidence="6">
    <location>
        <begin position="2"/>
        <end position="184"/>
    </location>
</feature>
<dbReference type="PROSITE" id="PS50173">
    <property type="entry name" value="UMUC"/>
    <property type="match status" value="1"/>
</dbReference>
<evidence type="ECO:0000256" key="1">
    <source>
        <dbReference type="ARBA" id="ARBA00010945"/>
    </source>
</evidence>
<protein>
    <submittedName>
        <fullName evidence="7">DNA polymerase V</fullName>
    </submittedName>
</protein>
<dbReference type="PANTHER" id="PTHR11076">
    <property type="entry name" value="DNA REPAIR POLYMERASE UMUC / TRANSFERASE FAMILY MEMBER"/>
    <property type="match status" value="1"/>
</dbReference>
<dbReference type="GO" id="GO:0005829">
    <property type="term" value="C:cytosol"/>
    <property type="evidence" value="ECO:0007669"/>
    <property type="project" value="TreeGrafter"/>
</dbReference>
<proteinExistence type="inferred from homology"/>
<dbReference type="InterPro" id="IPR043128">
    <property type="entry name" value="Rev_trsase/Diguanyl_cyclase"/>
</dbReference>
<dbReference type="GO" id="GO:0003684">
    <property type="term" value="F:damaged DNA binding"/>
    <property type="evidence" value="ECO:0007669"/>
    <property type="project" value="InterPro"/>
</dbReference>
<dbReference type="Proteomes" id="UP000199297">
    <property type="component" value="Unassembled WGS sequence"/>
</dbReference>
<evidence type="ECO:0000256" key="5">
    <source>
        <dbReference type="ARBA" id="ARBA00023236"/>
    </source>
</evidence>
<sequence length="416" mass="47459">MFALIDGISFYASCEQVFRPDLRLSGCCVLSNNDGAVVALNRRAKELGVKKFEPYFKQKNIIEKNNIHVFSSNYELYGDMSARMMSIIEEYGDRHFVYSIDESFIFKSNVTDWFSYARNIRRRIWKELRLPVGVGVGSNLTLCKLANHCAKKVDGYRGIAIIDDEHSRKTMLEKCSVEDVWGIGRRLSEKFKALGVNTAFELSLYPPKLARQHFNVNVERTIRELNGEQCLSWDDNVEKKKQIFSTRSFGQKITCKEELKQALINHGVNVAQKARKQNSHIKQLLLFASSCPFDQQQVHFKASTTISLPEPLNDPTLISKEVSGAIDKIYKQNVVYKKCGVGAVELVDSNNMQLDLLSPDPNNQILTNTLDSINSRFGKDTVKIGSQGVDKTWEMKREFLSPAYTTRWKDIPKIKC</sequence>
<evidence type="ECO:0000256" key="3">
    <source>
        <dbReference type="ARBA" id="ARBA00023199"/>
    </source>
</evidence>
<reference evidence="8" key="1">
    <citation type="submission" date="2016-10" db="EMBL/GenBank/DDBJ databases">
        <authorList>
            <person name="Varghese N."/>
            <person name="Submissions S."/>
        </authorList>
    </citation>
    <scope>NUCLEOTIDE SEQUENCE [LARGE SCALE GENOMIC DNA]</scope>
    <source>
        <strain evidence="8">CGMCC 1.9127</strain>
    </source>
</reference>
<evidence type="ECO:0000313" key="8">
    <source>
        <dbReference type="Proteomes" id="UP000199297"/>
    </source>
</evidence>
<dbReference type="InterPro" id="IPR017961">
    <property type="entry name" value="DNA_pol_Y-fam_little_finger"/>
</dbReference>
<dbReference type="InterPro" id="IPR001126">
    <property type="entry name" value="UmuC"/>
</dbReference>
<dbReference type="SUPFAM" id="SSF56672">
    <property type="entry name" value="DNA/RNA polymerases"/>
    <property type="match status" value="1"/>
</dbReference>
<gene>
    <name evidence="7" type="ORF">SAMN05216262_1325</name>
</gene>
<dbReference type="Pfam" id="PF13438">
    <property type="entry name" value="DUF4113"/>
    <property type="match status" value="1"/>
</dbReference>
<keyword evidence="4" id="KW-0234">DNA repair</keyword>
<dbReference type="Gene3D" id="3.40.1170.60">
    <property type="match status" value="1"/>
</dbReference>
<dbReference type="Pfam" id="PF00817">
    <property type="entry name" value="IMS"/>
    <property type="match status" value="1"/>
</dbReference>
<keyword evidence="8" id="KW-1185">Reference proteome</keyword>
<accession>A0A1H7U162</accession>
<evidence type="ECO:0000256" key="2">
    <source>
        <dbReference type="ARBA" id="ARBA00022763"/>
    </source>
</evidence>
<dbReference type="GO" id="GO:0003887">
    <property type="term" value="F:DNA-directed DNA polymerase activity"/>
    <property type="evidence" value="ECO:0007669"/>
    <property type="project" value="TreeGrafter"/>
</dbReference>
<dbReference type="RefSeq" id="WP_085286181.1">
    <property type="nucleotide sequence ID" value="NZ_FOBI01000032.1"/>
</dbReference>
<comment type="similarity">
    <text evidence="1">Belongs to the DNA polymerase type-Y family.</text>
</comment>
<dbReference type="GO" id="GO:0042276">
    <property type="term" value="P:error-prone translesion synthesis"/>
    <property type="evidence" value="ECO:0007669"/>
    <property type="project" value="TreeGrafter"/>
</dbReference>
<dbReference type="Gene3D" id="1.10.150.20">
    <property type="entry name" value="5' to 3' exonuclease, C-terminal subdomain"/>
    <property type="match status" value="1"/>
</dbReference>
<keyword evidence="2" id="KW-0227">DNA damage</keyword>
<dbReference type="GO" id="GO:0006281">
    <property type="term" value="P:DNA repair"/>
    <property type="evidence" value="ECO:0007669"/>
    <property type="project" value="UniProtKB-KW"/>
</dbReference>
<dbReference type="InterPro" id="IPR050116">
    <property type="entry name" value="DNA_polymerase-Y"/>
</dbReference>
<dbReference type="Gene3D" id="3.30.70.270">
    <property type="match status" value="1"/>
</dbReference>
<evidence type="ECO:0000259" key="6">
    <source>
        <dbReference type="PROSITE" id="PS50173"/>
    </source>
</evidence>
<dbReference type="EMBL" id="FOBI01000032">
    <property type="protein sequence ID" value="SEL90800.1"/>
    <property type="molecule type" value="Genomic_DNA"/>
</dbReference>
<keyword evidence="3" id="KW-0741">SOS mutagenesis</keyword>
<name>A0A1H7U162_9GAMM</name>
<dbReference type="OrthoDB" id="9808813at2"/>
<dbReference type="GO" id="GO:0009432">
    <property type="term" value="P:SOS response"/>
    <property type="evidence" value="ECO:0007669"/>
    <property type="project" value="UniProtKB-KW"/>
</dbReference>